<dbReference type="Proteomes" id="UP000670092">
    <property type="component" value="Unassembled WGS sequence"/>
</dbReference>
<evidence type="ECO:0000313" key="1">
    <source>
        <dbReference type="EMBL" id="KAG5288719.1"/>
    </source>
</evidence>
<gene>
    <name evidence="1" type="ORF">I7I52_12294</name>
</gene>
<reference evidence="1 2" key="1">
    <citation type="submission" date="2021-01" db="EMBL/GenBank/DDBJ databases">
        <title>Chromosome-level genome assembly of a human fungal pathogen reveals clustering of transcriptionally co-regulated genes.</title>
        <authorList>
            <person name="Voorhies M."/>
            <person name="Cohen S."/>
            <person name="Shea T.P."/>
            <person name="Petrus S."/>
            <person name="Munoz J.F."/>
            <person name="Poplawski S."/>
            <person name="Goldman W.E."/>
            <person name="Michael T."/>
            <person name="Cuomo C.A."/>
            <person name="Sil A."/>
            <person name="Beyhan S."/>
        </authorList>
    </citation>
    <scope>NUCLEOTIDE SEQUENCE [LARGE SCALE GENOMIC DNA]</scope>
    <source>
        <strain evidence="1 2">G184AR</strain>
    </source>
</reference>
<proteinExistence type="predicted"/>
<dbReference type="AlphaFoldDB" id="A0A8H7YFN5"/>
<sequence length="83" mass="9147">MLRCTDWLYHTLCMSGNSEPSVGKYPMAFLVGVSVFLSAASSIKCSVCLNSSITSCCSNPLFDLGLPIHLYQMLRQTLHITNE</sequence>
<name>A0A8H7YFN5_AJECA</name>
<protein>
    <submittedName>
        <fullName evidence="1">Uncharacterized protein</fullName>
    </submittedName>
</protein>
<dbReference type="VEuPathDB" id="FungiDB:I7I52_12294"/>
<comment type="caution">
    <text evidence="1">The sequence shown here is derived from an EMBL/GenBank/DDBJ whole genome shotgun (WGS) entry which is preliminary data.</text>
</comment>
<dbReference type="EMBL" id="JAEVHI010000006">
    <property type="protein sequence ID" value="KAG5288719.1"/>
    <property type="molecule type" value="Genomic_DNA"/>
</dbReference>
<accession>A0A8H7YFN5</accession>
<organism evidence="1 2">
    <name type="scientific">Ajellomyces capsulatus</name>
    <name type="common">Darling's disease fungus</name>
    <name type="synonym">Histoplasma capsulatum</name>
    <dbReference type="NCBI Taxonomy" id="5037"/>
    <lineage>
        <taxon>Eukaryota</taxon>
        <taxon>Fungi</taxon>
        <taxon>Dikarya</taxon>
        <taxon>Ascomycota</taxon>
        <taxon>Pezizomycotina</taxon>
        <taxon>Eurotiomycetes</taxon>
        <taxon>Eurotiomycetidae</taxon>
        <taxon>Onygenales</taxon>
        <taxon>Ajellomycetaceae</taxon>
        <taxon>Histoplasma</taxon>
    </lineage>
</organism>
<evidence type="ECO:0000313" key="2">
    <source>
        <dbReference type="Proteomes" id="UP000670092"/>
    </source>
</evidence>